<dbReference type="EMBL" id="MU803664">
    <property type="protein sequence ID" value="KAJ3978211.1"/>
    <property type="molecule type" value="Genomic_DNA"/>
</dbReference>
<dbReference type="Proteomes" id="UP001163850">
    <property type="component" value="Unassembled WGS sequence"/>
</dbReference>
<name>A0AA38PN68_9AGAR</name>
<comment type="caution">
    <text evidence="2">The sequence shown here is derived from an EMBL/GenBank/DDBJ whole genome shotgun (WGS) entry which is preliminary data.</text>
</comment>
<feature type="non-terminal residue" evidence="2">
    <location>
        <position position="282"/>
    </location>
</feature>
<feature type="compositionally biased region" description="Polar residues" evidence="1">
    <location>
        <begin position="1"/>
        <end position="27"/>
    </location>
</feature>
<evidence type="ECO:0000313" key="2">
    <source>
        <dbReference type="EMBL" id="KAJ3978211.1"/>
    </source>
</evidence>
<accession>A0AA38PN68</accession>
<sequence>MRPQHPQTFATANSSRIDSFASSPTPTTHRRSLQPRASPIDDPCSKRVRFGLVCNPSPTRTTHPLVCGSLPARYTPHAIPVANESASDSFATLHPRAPPTHSFQTSVLPAPLADQQGPLAPVNEPPAAAVPHDHPPLPDNEANGNEHAAPHPPHNANPTHHPVQEAGHRPNPFTETTLGLVAVPLYVRLSEYAMYAGGSPIPCANGTDNGDKDETSRPDGSNVDLDDAFDQGIQNVWFPPNTTLSPKGDHVVVSVPSSVLTNREEGKYEYAAVRNNDGDAKG</sequence>
<gene>
    <name evidence="2" type="ORF">F5890DRAFT_1560817</name>
</gene>
<feature type="region of interest" description="Disordered" evidence="1">
    <location>
        <begin position="200"/>
        <end position="225"/>
    </location>
</feature>
<protein>
    <submittedName>
        <fullName evidence="2">Uncharacterized protein</fullName>
    </submittedName>
</protein>
<feature type="region of interest" description="Disordered" evidence="1">
    <location>
        <begin position="1"/>
        <end position="44"/>
    </location>
</feature>
<feature type="region of interest" description="Disordered" evidence="1">
    <location>
        <begin position="112"/>
        <end position="170"/>
    </location>
</feature>
<reference evidence="2" key="1">
    <citation type="submission" date="2022-08" db="EMBL/GenBank/DDBJ databases">
        <authorList>
            <consortium name="DOE Joint Genome Institute"/>
            <person name="Min B."/>
            <person name="Riley R."/>
            <person name="Sierra-Patev S."/>
            <person name="Naranjo-Ortiz M."/>
            <person name="Looney B."/>
            <person name="Konkel Z."/>
            <person name="Slot J.C."/>
            <person name="Sakamoto Y."/>
            <person name="Steenwyk J.L."/>
            <person name="Rokas A."/>
            <person name="Carro J."/>
            <person name="Camarero S."/>
            <person name="Ferreira P."/>
            <person name="Molpeceres G."/>
            <person name="Ruiz-Duenas F.J."/>
            <person name="Serrano A."/>
            <person name="Henrissat B."/>
            <person name="Drula E."/>
            <person name="Hughes K.W."/>
            <person name="Mata J.L."/>
            <person name="Ishikawa N.K."/>
            <person name="Vargas-Isla R."/>
            <person name="Ushijima S."/>
            <person name="Smith C.A."/>
            <person name="Ahrendt S."/>
            <person name="Andreopoulos W."/>
            <person name="He G."/>
            <person name="Labutti K."/>
            <person name="Lipzen A."/>
            <person name="Ng V."/>
            <person name="Sandor L."/>
            <person name="Barry K."/>
            <person name="Martinez A.T."/>
            <person name="Xiao Y."/>
            <person name="Gibbons J.G."/>
            <person name="Terashima K."/>
            <person name="Hibbett D.S."/>
            <person name="Grigoriev I.V."/>
        </authorList>
    </citation>
    <scope>NUCLEOTIDE SEQUENCE</scope>
    <source>
        <strain evidence="2">TFB7829</strain>
    </source>
</reference>
<feature type="compositionally biased region" description="Low complexity" evidence="1">
    <location>
        <begin position="118"/>
        <end position="130"/>
    </location>
</feature>
<evidence type="ECO:0000256" key="1">
    <source>
        <dbReference type="SAM" id="MobiDB-lite"/>
    </source>
</evidence>
<proteinExistence type="predicted"/>
<organism evidence="2 3">
    <name type="scientific">Lentinula detonsa</name>
    <dbReference type="NCBI Taxonomy" id="2804962"/>
    <lineage>
        <taxon>Eukaryota</taxon>
        <taxon>Fungi</taxon>
        <taxon>Dikarya</taxon>
        <taxon>Basidiomycota</taxon>
        <taxon>Agaricomycotina</taxon>
        <taxon>Agaricomycetes</taxon>
        <taxon>Agaricomycetidae</taxon>
        <taxon>Agaricales</taxon>
        <taxon>Marasmiineae</taxon>
        <taxon>Omphalotaceae</taxon>
        <taxon>Lentinula</taxon>
    </lineage>
</organism>
<dbReference type="AlphaFoldDB" id="A0AA38PN68"/>
<evidence type="ECO:0000313" key="3">
    <source>
        <dbReference type="Proteomes" id="UP001163850"/>
    </source>
</evidence>